<evidence type="ECO:0000256" key="2">
    <source>
        <dbReference type="ARBA" id="ARBA00022679"/>
    </source>
</evidence>
<dbReference type="EMBL" id="AQRA01000002">
    <property type="protein sequence ID" value="EZH74855.1"/>
    <property type="molecule type" value="Genomic_DNA"/>
</dbReference>
<feature type="domain" description="Thiamine phosphate synthase/TenI" evidence="12">
    <location>
        <begin position="15"/>
        <end position="188"/>
    </location>
</feature>
<feature type="binding site" evidence="9">
    <location>
        <position position="167"/>
    </location>
    <ligand>
        <name>2-[(2R,5Z)-2-carboxy-4-methylthiazol-5(2H)-ylidene]ethyl phosphate</name>
        <dbReference type="ChEBI" id="CHEBI:62899"/>
    </ligand>
</feature>
<feature type="binding site" evidence="9">
    <location>
        <position position="67"/>
    </location>
    <ligand>
        <name>Mg(2+)</name>
        <dbReference type="ChEBI" id="CHEBI:18420"/>
    </ligand>
</feature>
<dbReference type="NCBIfam" id="NF000736">
    <property type="entry name" value="PRK00043.2-3"/>
    <property type="match status" value="1"/>
</dbReference>
<dbReference type="EC" id="2.5.1.3" evidence="9"/>
<dbReference type="CDD" id="cd00564">
    <property type="entry name" value="TMP_TenI"/>
    <property type="match status" value="1"/>
</dbReference>
<feature type="binding site" evidence="9">
    <location>
        <begin position="131"/>
        <end position="133"/>
    </location>
    <ligand>
        <name>2-[(2R,5Z)-2-carboxy-4-methylthiazol-5(2H)-ylidene]ethyl phosphate</name>
        <dbReference type="ChEBI" id="CHEBI:62899"/>
    </ligand>
</feature>
<evidence type="ECO:0000313" key="13">
    <source>
        <dbReference type="EMBL" id="EZH74855.1"/>
    </source>
</evidence>
<dbReference type="GO" id="GO:0004789">
    <property type="term" value="F:thiamine-phosphate diphosphorylase activity"/>
    <property type="evidence" value="ECO:0007669"/>
    <property type="project" value="UniProtKB-UniRule"/>
</dbReference>
<comment type="similarity">
    <text evidence="9 10">Belongs to the thiamine-phosphate synthase family.</text>
</comment>
<dbReference type="AlphaFoldDB" id="A0A023BXX6"/>
<keyword evidence="4 9" id="KW-0460">Magnesium</keyword>
<dbReference type="PANTHER" id="PTHR20857">
    <property type="entry name" value="THIAMINE-PHOSPHATE PYROPHOSPHORYLASE"/>
    <property type="match status" value="1"/>
</dbReference>
<evidence type="ECO:0000259" key="12">
    <source>
        <dbReference type="Pfam" id="PF02581"/>
    </source>
</evidence>
<evidence type="ECO:0000256" key="3">
    <source>
        <dbReference type="ARBA" id="ARBA00022723"/>
    </source>
</evidence>
<keyword evidence="14" id="KW-1185">Reference proteome</keyword>
<dbReference type="GO" id="GO:0009229">
    <property type="term" value="P:thiamine diphosphate biosynthetic process"/>
    <property type="evidence" value="ECO:0007669"/>
    <property type="project" value="UniProtKB-UniRule"/>
</dbReference>
<dbReference type="eggNOG" id="COG0352">
    <property type="taxonomic scope" value="Bacteria"/>
</dbReference>
<gene>
    <name evidence="9" type="primary">thiE</name>
    <name evidence="13" type="ORF">ATO12_08945</name>
</gene>
<dbReference type="Pfam" id="PF02581">
    <property type="entry name" value="TMP-TENI"/>
    <property type="match status" value="1"/>
</dbReference>
<evidence type="ECO:0000256" key="11">
    <source>
        <dbReference type="RuleBase" id="RU004253"/>
    </source>
</evidence>
<organism evidence="13 14">
    <name type="scientific">Aquimarina atlantica</name>
    <dbReference type="NCBI Taxonomy" id="1317122"/>
    <lineage>
        <taxon>Bacteria</taxon>
        <taxon>Pseudomonadati</taxon>
        <taxon>Bacteroidota</taxon>
        <taxon>Flavobacteriia</taxon>
        <taxon>Flavobacteriales</taxon>
        <taxon>Flavobacteriaceae</taxon>
        <taxon>Aquimarina</taxon>
    </lineage>
</organism>
<evidence type="ECO:0000256" key="6">
    <source>
        <dbReference type="ARBA" id="ARBA00047334"/>
    </source>
</evidence>
<feature type="binding site" evidence="9">
    <location>
        <position position="66"/>
    </location>
    <ligand>
        <name>4-amino-2-methyl-5-(diphosphooxymethyl)pyrimidine</name>
        <dbReference type="ChEBI" id="CHEBI:57841"/>
    </ligand>
</feature>
<accession>A0A023BXX6</accession>
<dbReference type="Gene3D" id="3.20.20.70">
    <property type="entry name" value="Aldolase class I"/>
    <property type="match status" value="1"/>
</dbReference>
<comment type="function">
    <text evidence="9">Condenses 4-methyl-5-(beta-hydroxyethyl)thiazole monophosphate (THZ-P) and 2-methyl-4-amino-5-hydroxymethyl pyrimidine pyrophosphate (HMP-PP) to form thiamine monophosphate (TMP).</text>
</comment>
<protein>
    <recommendedName>
        <fullName evidence="9">Thiamine-phosphate synthase</fullName>
        <shortName evidence="9">TP synthase</shortName>
        <shortName evidence="9">TPS</shortName>
        <ecNumber evidence="9">2.5.1.3</ecNumber>
    </recommendedName>
    <alternativeName>
        <fullName evidence="9">Thiamine-phosphate pyrophosphorylase</fullName>
        <shortName evidence="9">TMP pyrophosphorylase</shortName>
        <shortName evidence="9">TMP-PPase</shortName>
    </alternativeName>
</protein>
<keyword evidence="5 9" id="KW-0784">Thiamine biosynthesis</keyword>
<dbReference type="STRING" id="1317122.ATO12_08945"/>
<dbReference type="GO" id="GO:0005737">
    <property type="term" value="C:cytoplasm"/>
    <property type="evidence" value="ECO:0007669"/>
    <property type="project" value="TreeGrafter"/>
</dbReference>
<dbReference type="Proteomes" id="UP000023541">
    <property type="component" value="Unassembled WGS sequence"/>
</dbReference>
<evidence type="ECO:0000256" key="7">
    <source>
        <dbReference type="ARBA" id="ARBA00047851"/>
    </source>
</evidence>
<dbReference type="SUPFAM" id="SSF51391">
    <property type="entry name" value="Thiamin phosphate synthase"/>
    <property type="match status" value="1"/>
</dbReference>
<evidence type="ECO:0000256" key="4">
    <source>
        <dbReference type="ARBA" id="ARBA00022842"/>
    </source>
</evidence>
<dbReference type="InterPro" id="IPR034291">
    <property type="entry name" value="TMP_synthase"/>
</dbReference>
<evidence type="ECO:0000256" key="5">
    <source>
        <dbReference type="ARBA" id="ARBA00022977"/>
    </source>
</evidence>
<sequence length="215" mass="23549">MKEVGLQYISQGKTPQEHLKNIKNACKAGCKWIQLRLKDEDIATYLDTAIQCRNICDQYDAIMIVNDNVSVAKAVLADGIHLGLNDMNPREARKILGDNFIIGGTANTIENCLQHIKDGVDYIGLGPYKHTITKKKLSPVLGIDGCQNILGQLKNENAEIPVVAIGGITEKDITTLMQTGISGIAVSGELTNQVNLEKKIETIKKLMVQKLPANR</sequence>
<keyword evidence="3 9" id="KW-0479">Metal-binding</keyword>
<evidence type="ECO:0000256" key="1">
    <source>
        <dbReference type="ARBA" id="ARBA00005165"/>
    </source>
</evidence>
<comment type="catalytic activity">
    <reaction evidence="8 9 10">
        <text>2-[(2R,5Z)-2-carboxy-4-methylthiazol-5(2H)-ylidene]ethyl phosphate + 4-amino-2-methyl-5-(diphosphooxymethyl)pyrimidine + 2 H(+) = thiamine phosphate + CO2 + diphosphate</text>
        <dbReference type="Rhea" id="RHEA:47844"/>
        <dbReference type="ChEBI" id="CHEBI:15378"/>
        <dbReference type="ChEBI" id="CHEBI:16526"/>
        <dbReference type="ChEBI" id="CHEBI:33019"/>
        <dbReference type="ChEBI" id="CHEBI:37575"/>
        <dbReference type="ChEBI" id="CHEBI:57841"/>
        <dbReference type="ChEBI" id="CHEBI:62899"/>
        <dbReference type="EC" id="2.5.1.3"/>
    </reaction>
</comment>
<comment type="caution">
    <text evidence="9">Lacks conserved residue(s) required for the propagation of feature annotation.</text>
</comment>
<name>A0A023BXX6_9FLAO</name>
<dbReference type="InterPro" id="IPR013785">
    <property type="entry name" value="Aldolase_TIM"/>
</dbReference>
<proteinExistence type="inferred from homology"/>
<reference evidence="13 14" key="1">
    <citation type="submission" date="2014-04" db="EMBL/GenBank/DDBJ databases">
        <title>Aquimarina sp. 22II-S11-z7 Genome Sequencing.</title>
        <authorList>
            <person name="Lai Q."/>
        </authorList>
    </citation>
    <scope>NUCLEOTIDE SEQUENCE [LARGE SCALE GENOMIC DNA]</scope>
    <source>
        <strain evidence="13 14">22II-S11-z7</strain>
    </source>
</reference>
<feature type="binding site" evidence="9">
    <location>
        <begin position="34"/>
        <end position="38"/>
    </location>
    <ligand>
        <name>4-amino-2-methyl-5-(diphosphooxymethyl)pyrimidine</name>
        <dbReference type="ChEBI" id="CHEBI:57841"/>
    </ligand>
</feature>
<dbReference type="RefSeq" id="WP_034240428.1">
    <property type="nucleotide sequence ID" value="NZ_AQRA01000002.1"/>
</dbReference>
<keyword evidence="2 9" id="KW-0808">Transferase</keyword>
<dbReference type="HAMAP" id="MF_00097">
    <property type="entry name" value="TMP_synthase"/>
    <property type="match status" value="1"/>
</dbReference>
<evidence type="ECO:0000256" key="9">
    <source>
        <dbReference type="HAMAP-Rule" id="MF_00097"/>
    </source>
</evidence>
<dbReference type="UniPathway" id="UPA00060">
    <property type="reaction ID" value="UER00141"/>
</dbReference>
<dbReference type="GO" id="GO:0000287">
    <property type="term" value="F:magnesium ion binding"/>
    <property type="evidence" value="ECO:0007669"/>
    <property type="project" value="UniProtKB-UniRule"/>
</dbReference>
<evidence type="ECO:0000313" key="14">
    <source>
        <dbReference type="Proteomes" id="UP000023541"/>
    </source>
</evidence>
<dbReference type="InterPro" id="IPR022998">
    <property type="entry name" value="ThiamineP_synth_TenI"/>
</dbReference>
<comment type="caution">
    <text evidence="13">The sequence shown here is derived from an EMBL/GenBank/DDBJ whole genome shotgun (WGS) entry which is preliminary data.</text>
</comment>
<comment type="catalytic activity">
    <reaction evidence="6 9 10">
        <text>4-methyl-5-(2-phosphooxyethyl)-thiazole + 4-amino-2-methyl-5-(diphosphooxymethyl)pyrimidine + H(+) = thiamine phosphate + diphosphate</text>
        <dbReference type="Rhea" id="RHEA:22328"/>
        <dbReference type="ChEBI" id="CHEBI:15378"/>
        <dbReference type="ChEBI" id="CHEBI:33019"/>
        <dbReference type="ChEBI" id="CHEBI:37575"/>
        <dbReference type="ChEBI" id="CHEBI:57841"/>
        <dbReference type="ChEBI" id="CHEBI:58296"/>
        <dbReference type="EC" id="2.5.1.3"/>
    </reaction>
</comment>
<feature type="binding site" evidence="9">
    <location>
        <position position="134"/>
    </location>
    <ligand>
        <name>4-amino-2-methyl-5-(diphosphooxymethyl)pyrimidine</name>
        <dbReference type="ChEBI" id="CHEBI:57841"/>
    </ligand>
</feature>
<dbReference type="GO" id="GO:0009228">
    <property type="term" value="P:thiamine biosynthetic process"/>
    <property type="evidence" value="ECO:0007669"/>
    <property type="project" value="UniProtKB-KW"/>
</dbReference>
<evidence type="ECO:0000256" key="10">
    <source>
        <dbReference type="RuleBase" id="RU003826"/>
    </source>
</evidence>
<dbReference type="OrthoDB" id="9812206at2"/>
<comment type="pathway">
    <text evidence="1 9 11">Cofactor biosynthesis; thiamine diphosphate biosynthesis; thiamine phosphate from 4-amino-2-methyl-5-diphosphomethylpyrimidine and 4-methyl-5-(2-phosphoethyl)-thiazole: step 1/1.</text>
</comment>
<dbReference type="NCBIfam" id="TIGR00693">
    <property type="entry name" value="thiE"/>
    <property type="match status" value="1"/>
</dbReference>
<comment type="cofactor">
    <cofactor evidence="9">
        <name>Mg(2+)</name>
        <dbReference type="ChEBI" id="CHEBI:18420"/>
    </cofactor>
    <text evidence="9">Binds 1 Mg(2+) ion per subunit.</text>
</comment>
<feature type="binding site" evidence="9">
    <location>
        <position position="105"/>
    </location>
    <ligand>
        <name>4-amino-2-methyl-5-(diphosphooxymethyl)pyrimidine</name>
        <dbReference type="ChEBI" id="CHEBI:57841"/>
    </ligand>
</feature>
<feature type="binding site" evidence="9">
    <location>
        <position position="86"/>
    </location>
    <ligand>
        <name>Mg(2+)</name>
        <dbReference type="ChEBI" id="CHEBI:18420"/>
    </ligand>
</feature>
<evidence type="ECO:0000256" key="8">
    <source>
        <dbReference type="ARBA" id="ARBA00047883"/>
    </source>
</evidence>
<comment type="catalytic activity">
    <reaction evidence="7 9 10">
        <text>2-(2-carboxy-4-methylthiazol-5-yl)ethyl phosphate + 4-amino-2-methyl-5-(diphosphooxymethyl)pyrimidine + 2 H(+) = thiamine phosphate + CO2 + diphosphate</text>
        <dbReference type="Rhea" id="RHEA:47848"/>
        <dbReference type="ChEBI" id="CHEBI:15378"/>
        <dbReference type="ChEBI" id="CHEBI:16526"/>
        <dbReference type="ChEBI" id="CHEBI:33019"/>
        <dbReference type="ChEBI" id="CHEBI:37575"/>
        <dbReference type="ChEBI" id="CHEBI:57841"/>
        <dbReference type="ChEBI" id="CHEBI:62890"/>
        <dbReference type="EC" id="2.5.1.3"/>
    </reaction>
</comment>
<dbReference type="PANTHER" id="PTHR20857:SF15">
    <property type="entry name" value="THIAMINE-PHOSPHATE SYNTHASE"/>
    <property type="match status" value="1"/>
</dbReference>
<dbReference type="InterPro" id="IPR036206">
    <property type="entry name" value="ThiamineP_synth_sf"/>
</dbReference>